<dbReference type="InterPro" id="IPR003661">
    <property type="entry name" value="HisK_dim/P_dom"/>
</dbReference>
<gene>
    <name evidence="8" type="primary">cph1_3</name>
    <name evidence="8" type="ORF">STSP2_00264</name>
</gene>
<dbReference type="Gene3D" id="1.10.287.130">
    <property type="match status" value="1"/>
</dbReference>
<evidence type="ECO:0000313" key="8">
    <source>
        <dbReference type="EMBL" id="AQT67123.1"/>
    </source>
</evidence>
<dbReference type="EC" id="2.7.13.3" evidence="2"/>
<dbReference type="SUPFAM" id="SSF55874">
    <property type="entry name" value="ATPase domain of HSP90 chaperone/DNA topoisomerase II/histidine kinase"/>
    <property type="match status" value="1"/>
</dbReference>
<proteinExistence type="predicted"/>
<dbReference type="InterPro" id="IPR005467">
    <property type="entry name" value="His_kinase_dom"/>
</dbReference>
<feature type="domain" description="Histidine kinase" evidence="7">
    <location>
        <begin position="53"/>
        <end position="286"/>
    </location>
</feature>
<accession>A0A1U9NGR1</accession>
<reference evidence="9" key="1">
    <citation type="submission" date="2017-02" db="EMBL/GenBank/DDBJ databases">
        <title>Comparative genomics and description of representatives of a novel lineage of planctomycetes thriving in anoxic sediments.</title>
        <authorList>
            <person name="Spring S."/>
            <person name="Bunk B."/>
            <person name="Sproer C."/>
        </authorList>
    </citation>
    <scope>NUCLEOTIDE SEQUENCE [LARGE SCALE GENOMIC DNA]</scope>
    <source>
        <strain evidence="9">ST-NAGAB-D1</strain>
    </source>
</reference>
<sequence length="287" mass="32982">MSEQCDRKSWEELREKILGLGERSTRKSYYPELRRRLDELRSKNAELESILYVTSHDLKSPLVNLKGFGEELKDNCERYHEILEELQLEGEQAEEAAQLRENVELSLHYIDASVQKIDMLLNGLLRLSRLGKVELVWQQIEPKDIVNDILESMRYQLREAGAQIHVEDLPSCWGDAEQVNHVFSNLIDNALKYCHPERKAEIEIAGENCGAECLYRVSDNGVGISEKNRERVFEIFHRLIPDHASRGEGLGLSIVKRIMQRHGGKVWVESEEGAGSTFYLTFPAYGP</sequence>
<evidence type="ECO:0000313" key="9">
    <source>
        <dbReference type="Proteomes" id="UP000189674"/>
    </source>
</evidence>
<dbReference type="GO" id="GO:0007234">
    <property type="term" value="P:osmosensory signaling via phosphorelay pathway"/>
    <property type="evidence" value="ECO:0007669"/>
    <property type="project" value="TreeGrafter"/>
</dbReference>
<name>A0A1U9NGR1_9BACT</name>
<evidence type="ECO:0000256" key="5">
    <source>
        <dbReference type="ARBA" id="ARBA00022777"/>
    </source>
</evidence>
<dbReference type="KEGG" id="alus:STSP2_00264"/>
<dbReference type="SMART" id="SM00387">
    <property type="entry name" value="HATPase_c"/>
    <property type="match status" value="1"/>
</dbReference>
<organism evidence="8 9">
    <name type="scientific">Anaerohalosphaera lusitana</name>
    <dbReference type="NCBI Taxonomy" id="1936003"/>
    <lineage>
        <taxon>Bacteria</taxon>
        <taxon>Pseudomonadati</taxon>
        <taxon>Planctomycetota</taxon>
        <taxon>Phycisphaerae</taxon>
        <taxon>Sedimentisphaerales</taxon>
        <taxon>Anaerohalosphaeraceae</taxon>
        <taxon>Anaerohalosphaera</taxon>
    </lineage>
</organism>
<evidence type="ECO:0000256" key="3">
    <source>
        <dbReference type="ARBA" id="ARBA00022553"/>
    </source>
</evidence>
<dbReference type="Gene3D" id="3.30.565.10">
    <property type="entry name" value="Histidine kinase-like ATPase, C-terminal domain"/>
    <property type="match status" value="1"/>
</dbReference>
<dbReference type="InterPro" id="IPR004358">
    <property type="entry name" value="Sig_transdc_His_kin-like_C"/>
</dbReference>
<dbReference type="GO" id="GO:0030295">
    <property type="term" value="F:protein kinase activator activity"/>
    <property type="evidence" value="ECO:0007669"/>
    <property type="project" value="TreeGrafter"/>
</dbReference>
<dbReference type="OrthoDB" id="9808408at2"/>
<dbReference type="EMBL" id="CP019791">
    <property type="protein sequence ID" value="AQT67123.1"/>
    <property type="molecule type" value="Genomic_DNA"/>
</dbReference>
<dbReference type="InterPro" id="IPR036097">
    <property type="entry name" value="HisK_dim/P_sf"/>
</dbReference>
<dbReference type="SUPFAM" id="SSF47384">
    <property type="entry name" value="Homodimeric domain of signal transducing histidine kinase"/>
    <property type="match status" value="1"/>
</dbReference>
<evidence type="ECO:0000256" key="4">
    <source>
        <dbReference type="ARBA" id="ARBA00022679"/>
    </source>
</evidence>
<dbReference type="InterPro" id="IPR036890">
    <property type="entry name" value="HATPase_C_sf"/>
</dbReference>
<keyword evidence="9" id="KW-1185">Reference proteome</keyword>
<keyword evidence="6" id="KW-0175">Coiled coil</keyword>
<dbReference type="Proteomes" id="UP000189674">
    <property type="component" value="Chromosome"/>
</dbReference>
<evidence type="ECO:0000256" key="6">
    <source>
        <dbReference type="SAM" id="Coils"/>
    </source>
</evidence>
<protein>
    <recommendedName>
        <fullName evidence="2">histidine kinase</fullName>
        <ecNumber evidence="2">2.7.13.3</ecNumber>
    </recommendedName>
</protein>
<dbReference type="Pfam" id="PF02518">
    <property type="entry name" value="HATPase_c"/>
    <property type="match status" value="1"/>
</dbReference>
<dbReference type="PROSITE" id="PS50109">
    <property type="entry name" value="HIS_KIN"/>
    <property type="match status" value="1"/>
</dbReference>
<dbReference type="AlphaFoldDB" id="A0A1U9NGR1"/>
<dbReference type="FunFam" id="3.30.565.10:FF:000006">
    <property type="entry name" value="Sensor histidine kinase WalK"/>
    <property type="match status" value="1"/>
</dbReference>
<dbReference type="PANTHER" id="PTHR42878">
    <property type="entry name" value="TWO-COMPONENT HISTIDINE KINASE"/>
    <property type="match status" value="1"/>
</dbReference>
<dbReference type="PRINTS" id="PR00344">
    <property type="entry name" value="BCTRLSENSOR"/>
</dbReference>
<evidence type="ECO:0000256" key="2">
    <source>
        <dbReference type="ARBA" id="ARBA00012438"/>
    </source>
</evidence>
<comment type="catalytic activity">
    <reaction evidence="1">
        <text>ATP + protein L-histidine = ADP + protein N-phospho-L-histidine.</text>
        <dbReference type="EC" id="2.7.13.3"/>
    </reaction>
</comment>
<evidence type="ECO:0000259" key="7">
    <source>
        <dbReference type="PROSITE" id="PS50109"/>
    </source>
</evidence>
<dbReference type="PANTHER" id="PTHR42878:SF15">
    <property type="entry name" value="BACTERIOPHYTOCHROME"/>
    <property type="match status" value="1"/>
</dbReference>
<feature type="coiled-coil region" evidence="6">
    <location>
        <begin position="30"/>
        <end position="103"/>
    </location>
</feature>
<dbReference type="CDD" id="cd00082">
    <property type="entry name" value="HisKA"/>
    <property type="match status" value="1"/>
</dbReference>
<dbReference type="GO" id="GO:0000156">
    <property type="term" value="F:phosphorelay response regulator activity"/>
    <property type="evidence" value="ECO:0007669"/>
    <property type="project" value="TreeGrafter"/>
</dbReference>
<keyword evidence="5" id="KW-0418">Kinase</keyword>
<dbReference type="STRING" id="1936003.STSP2_00264"/>
<dbReference type="InterPro" id="IPR003594">
    <property type="entry name" value="HATPase_dom"/>
</dbReference>
<dbReference type="RefSeq" id="WP_146659106.1">
    <property type="nucleotide sequence ID" value="NZ_CP019791.1"/>
</dbReference>
<dbReference type="GO" id="GO:0000155">
    <property type="term" value="F:phosphorelay sensor kinase activity"/>
    <property type="evidence" value="ECO:0007669"/>
    <property type="project" value="InterPro"/>
</dbReference>
<dbReference type="InterPro" id="IPR050351">
    <property type="entry name" value="BphY/WalK/GraS-like"/>
</dbReference>
<keyword evidence="4 8" id="KW-0808">Transferase</keyword>
<keyword evidence="3" id="KW-0597">Phosphoprotein</keyword>
<evidence type="ECO:0000256" key="1">
    <source>
        <dbReference type="ARBA" id="ARBA00000085"/>
    </source>
</evidence>